<gene>
    <name evidence="2" type="primary">elmMI_0</name>
    <name evidence="2" type="ORF">LSUE1_G004666</name>
</gene>
<reference evidence="2 3" key="1">
    <citation type="submission" date="2018-05" db="EMBL/GenBank/DDBJ databases">
        <title>Genome sequencing and assembly of the regulated plant pathogen Lachnellula willkommii and related sister species for the development of diagnostic species identification markers.</title>
        <authorList>
            <person name="Giroux E."/>
            <person name="Bilodeau G."/>
        </authorList>
    </citation>
    <scope>NUCLEOTIDE SEQUENCE [LARGE SCALE GENOMIC DNA]</scope>
    <source>
        <strain evidence="2 3">CBS 268.59</strain>
    </source>
</reference>
<dbReference type="Proteomes" id="UP000469558">
    <property type="component" value="Unassembled WGS sequence"/>
</dbReference>
<dbReference type="OrthoDB" id="407477at2759"/>
<dbReference type="InterPro" id="IPR029063">
    <property type="entry name" value="SAM-dependent_MTases_sf"/>
</dbReference>
<dbReference type="SUPFAM" id="SSF53335">
    <property type="entry name" value="S-adenosyl-L-methionine-dependent methyltransferases"/>
    <property type="match status" value="1"/>
</dbReference>
<evidence type="ECO:0000256" key="1">
    <source>
        <dbReference type="SAM" id="MobiDB-lite"/>
    </source>
</evidence>
<accession>A0A8T9C3W7</accession>
<organism evidence="2 3">
    <name type="scientific">Lachnellula suecica</name>
    <dbReference type="NCBI Taxonomy" id="602035"/>
    <lineage>
        <taxon>Eukaryota</taxon>
        <taxon>Fungi</taxon>
        <taxon>Dikarya</taxon>
        <taxon>Ascomycota</taxon>
        <taxon>Pezizomycotina</taxon>
        <taxon>Leotiomycetes</taxon>
        <taxon>Helotiales</taxon>
        <taxon>Lachnaceae</taxon>
        <taxon>Lachnellula</taxon>
    </lineage>
</organism>
<protein>
    <submittedName>
        <fullName evidence="2">8-demethyl-8-alpha-L-rhamnosyl tetracenomycin-C 2'-O-methyltransferase</fullName>
    </submittedName>
</protein>
<dbReference type="EMBL" id="QGMK01000697">
    <property type="protein sequence ID" value="TVY80371.1"/>
    <property type="molecule type" value="Genomic_DNA"/>
</dbReference>
<dbReference type="Gene3D" id="3.40.50.150">
    <property type="entry name" value="Vaccinia Virus protein VP39"/>
    <property type="match status" value="1"/>
</dbReference>
<evidence type="ECO:0000313" key="2">
    <source>
        <dbReference type="EMBL" id="TVY80371.1"/>
    </source>
</evidence>
<feature type="region of interest" description="Disordered" evidence="1">
    <location>
        <begin position="44"/>
        <end position="70"/>
    </location>
</feature>
<keyword evidence="3" id="KW-1185">Reference proteome</keyword>
<sequence>MAVKTFNIVSVSAVLAIFLLFTTLWNLQARPEYFSDGSTHHYSQENGTNATLEGGLPSPSPVVIEKPEPTETRPSWREVAFKYGTDKVTVHHYQYMYEKYLQPIRDRPLKMLEIGLGCNMGYGPGHSYHTWLEFFPNVDMYYIEYDAACVEKWAANITDAKVFTGDQADTTFLHEFMAQSGGGFDIIVDDGGHTMQQQIVSLNTLFDIVLPGGIYFCEDLATSYDPSFGAVPGEKTMMQMISELLHDLNKNLGGAPPMTNAVSRDMRSIECGEEICAFFKKELEITELRG</sequence>
<name>A0A8T9C3W7_9HELO</name>
<comment type="caution">
    <text evidence="2">The sequence shown here is derived from an EMBL/GenBank/DDBJ whole genome shotgun (WGS) entry which is preliminary data.</text>
</comment>
<evidence type="ECO:0000313" key="3">
    <source>
        <dbReference type="Proteomes" id="UP000469558"/>
    </source>
</evidence>
<dbReference type="AlphaFoldDB" id="A0A8T9C3W7"/>
<proteinExistence type="predicted"/>